<name>A0A1Y1T464_9FLAO</name>
<dbReference type="Pfam" id="PF10013">
    <property type="entry name" value="DUF2256"/>
    <property type="match status" value="1"/>
</dbReference>
<protein>
    <recommendedName>
        <fullName evidence="3">DUF2256 domain-containing protein</fullName>
    </recommendedName>
</protein>
<dbReference type="PANTHER" id="PTHR37463:SF1">
    <property type="entry name" value="DUF2256 DOMAIN-CONTAINING PROTEIN"/>
    <property type="match status" value="1"/>
</dbReference>
<dbReference type="PIRSF" id="PIRSF037205">
    <property type="entry name" value="UCP037205"/>
    <property type="match status" value="1"/>
</dbReference>
<dbReference type="PANTHER" id="PTHR37463">
    <property type="entry name" value="GSL3115 PROTEIN"/>
    <property type="match status" value="1"/>
</dbReference>
<sequence length="49" mass="6027">MKNVKKENLPQKICPVCNRPFTWRKKWAKNWENVIYCSEKCRRTKSKNN</sequence>
<dbReference type="OrthoDB" id="27194at2"/>
<dbReference type="InterPro" id="IPR017136">
    <property type="entry name" value="UCP037205"/>
</dbReference>
<dbReference type="STRING" id="1185767.IIF7_09310"/>
<keyword evidence="2" id="KW-1185">Reference proteome</keyword>
<gene>
    <name evidence="1" type="ORF">IIF7_09310</name>
</gene>
<evidence type="ECO:0008006" key="3">
    <source>
        <dbReference type="Google" id="ProtNLM"/>
    </source>
</evidence>
<dbReference type="AlphaFoldDB" id="A0A1Y1T464"/>
<comment type="caution">
    <text evidence="1">The sequence shown here is derived from an EMBL/GenBank/DDBJ whole genome shotgun (WGS) entry which is preliminary data.</text>
</comment>
<evidence type="ECO:0000313" key="1">
    <source>
        <dbReference type="EMBL" id="ORL45839.1"/>
    </source>
</evidence>
<evidence type="ECO:0000313" key="2">
    <source>
        <dbReference type="Proteomes" id="UP000192746"/>
    </source>
</evidence>
<dbReference type="RefSeq" id="WP_084841411.1">
    <property type="nucleotide sequence ID" value="NZ_ARYN01000007.1"/>
</dbReference>
<accession>A0A1Y1T464</accession>
<reference evidence="1 2" key="1">
    <citation type="submission" date="2013-04" db="EMBL/GenBank/DDBJ databases">
        <title>Zunongwangia sp. 22II14-10F7 Genome Sequencing.</title>
        <authorList>
            <person name="Lai Q."/>
            <person name="Shao Z."/>
        </authorList>
    </citation>
    <scope>NUCLEOTIDE SEQUENCE [LARGE SCALE GENOMIC DNA]</scope>
    <source>
        <strain evidence="1 2">22II14-10F7</strain>
    </source>
</reference>
<dbReference type="EMBL" id="ARYN01000007">
    <property type="protein sequence ID" value="ORL45839.1"/>
    <property type="molecule type" value="Genomic_DNA"/>
</dbReference>
<proteinExistence type="predicted"/>
<organism evidence="1 2">
    <name type="scientific">Zunongwangia atlantica 22II14-10F7</name>
    <dbReference type="NCBI Taxonomy" id="1185767"/>
    <lineage>
        <taxon>Bacteria</taxon>
        <taxon>Pseudomonadati</taxon>
        <taxon>Bacteroidota</taxon>
        <taxon>Flavobacteriia</taxon>
        <taxon>Flavobacteriales</taxon>
        <taxon>Flavobacteriaceae</taxon>
        <taxon>Zunongwangia</taxon>
    </lineage>
</organism>
<dbReference type="Proteomes" id="UP000192746">
    <property type="component" value="Unassembled WGS sequence"/>
</dbReference>